<comment type="caution">
    <text evidence="1">The sequence shown here is derived from an EMBL/GenBank/DDBJ whole genome shotgun (WGS) entry which is preliminary data.</text>
</comment>
<accession>X0T428</accession>
<gene>
    <name evidence="1" type="ORF">S01H1_06569</name>
</gene>
<organism evidence="1">
    <name type="scientific">marine sediment metagenome</name>
    <dbReference type="NCBI Taxonomy" id="412755"/>
    <lineage>
        <taxon>unclassified sequences</taxon>
        <taxon>metagenomes</taxon>
        <taxon>ecological metagenomes</taxon>
    </lineage>
</organism>
<dbReference type="EMBL" id="BARS01003388">
    <property type="protein sequence ID" value="GAF82101.1"/>
    <property type="molecule type" value="Genomic_DNA"/>
</dbReference>
<sequence length="190" mass="19392">MGLITGIAAGVAVGGQLAKGFIAGDASKEAARMAGRLNIQKEELEQEAVSRLETNYYDALRATTDVYDKQLQTANAITGQIIEKAAEGDQRGLVATAGKVKQGADATTGLIADKYAGQQLDIEGKRAQAAETDAARIAMMFDDRAAAAGVKADALTQQSDDLKGKATGAFINAGTSALAVGLQAFGGLGG</sequence>
<protein>
    <submittedName>
        <fullName evidence="1">Uncharacterized protein</fullName>
    </submittedName>
</protein>
<proteinExistence type="predicted"/>
<feature type="non-terminal residue" evidence="1">
    <location>
        <position position="190"/>
    </location>
</feature>
<evidence type="ECO:0000313" key="1">
    <source>
        <dbReference type="EMBL" id="GAF82101.1"/>
    </source>
</evidence>
<dbReference type="AlphaFoldDB" id="X0T428"/>
<reference evidence="1" key="1">
    <citation type="journal article" date="2014" name="Front. Microbiol.">
        <title>High frequency of phylogenetically diverse reductive dehalogenase-homologous genes in deep subseafloor sedimentary metagenomes.</title>
        <authorList>
            <person name="Kawai M."/>
            <person name="Futagami T."/>
            <person name="Toyoda A."/>
            <person name="Takaki Y."/>
            <person name="Nishi S."/>
            <person name="Hori S."/>
            <person name="Arai W."/>
            <person name="Tsubouchi T."/>
            <person name="Morono Y."/>
            <person name="Uchiyama I."/>
            <person name="Ito T."/>
            <person name="Fujiyama A."/>
            <person name="Inagaki F."/>
            <person name="Takami H."/>
        </authorList>
    </citation>
    <scope>NUCLEOTIDE SEQUENCE</scope>
    <source>
        <strain evidence="1">Expedition CK06-06</strain>
    </source>
</reference>
<name>X0T428_9ZZZZ</name>